<name>A0AAV4R488_CAEEX</name>
<proteinExistence type="predicted"/>
<dbReference type="Proteomes" id="UP001054945">
    <property type="component" value="Unassembled WGS sequence"/>
</dbReference>
<evidence type="ECO:0000313" key="1">
    <source>
        <dbReference type="EMBL" id="GIY15072.1"/>
    </source>
</evidence>
<dbReference type="EMBL" id="BPLR01007191">
    <property type="protein sequence ID" value="GIY15072.1"/>
    <property type="molecule type" value="Genomic_DNA"/>
</dbReference>
<reference evidence="1 2" key="1">
    <citation type="submission" date="2021-06" db="EMBL/GenBank/DDBJ databases">
        <title>Caerostris extrusa draft genome.</title>
        <authorList>
            <person name="Kono N."/>
            <person name="Arakawa K."/>
        </authorList>
    </citation>
    <scope>NUCLEOTIDE SEQUENCE [LARGE SCALE GENOMIC DNA]</scope>
</reference>
<sequence>MRLGSSAVIDDCLVIDGTVSRIQPRKSTCCVVQHTSCDWVRVTPRSINLYRKLKRGIRHIMPTFLSRSLGIKQHYRSDLKLSGVHGTVEINCGESFSVIPPIPESPGGNAREGIRNIIFNNMDTISWHDLSPN</sequence>
<organism evidence="1 2">
    <name type="scientific">Caerostris extrusa</name>
    <name type="common">Bark spider</name>
    <name type="synonym">Caerostris bankana</name>
    <dbReference type="NCBI Taxonomy" id="172846"/>
    <lineage>
        <taxon>Eukaryota</taxon>
        <taxon>Metazoa</taxon>
        <taxon>Ecdysozoa</taxon>
        <taxon>Arthropoda</taxon>
        <taxon>Chelicerata</taxon>
        <taxon>Arachnida</taxon>
        <taxon>Araneae</taxon>
        <taxon>Araneomorphae</taxon>
        <taxon>Entelegynae</taxon>
        <taxon>Araneoidea</taxon>
        <taxon>Araneidae</taxon>
        <taxon>Caerostris</taxon>
    </lineage>
</organism>
<dbReference type="AlphaFoldDB" id="A0AAV4R488"/>
<evidence type="ECO:0000313" key="2">
    <source>
        <dbReference type="Proteomes" id="UP001054945"/>
    </source>
</evidence>
<comment type="caution">
    <text evidence="1">The sequence shown here is derived from an EMBL/GenBank/DDBJ whole genome shotgun (WGS) entry which is preliminary data.</text>
</comment>
<accession>A0AAV4R488</accession>
<protein>
    <submittedName>
        <fullName evidence="1">Uncharacterized protein</fullName>
    </submittedName>
</protein>
<keyword evidence="2" id="KW-1185">Reference proteome</keyword>
<gene>
    <name evidence="1" type="ORF">CEXT_578321</name>
</gene>